<dbReference type="InterPro" id="IPR001611">
    <property type="entry name" value="Leu-rich_rpt"/>
</dbReference>
<feature type="signal peptide" evidence="4">
    <location>
        <begin position="1"/>
        <end position="16"/>
    </location>
</feature>
<evidence type="ECO:0000256" key="3">
    <source>
        <dbReference type="ARBA" id="ARBA00022737"/>
    </source>
</evidence>
<dbReference type="PANTHER" id="PTHR24373">
    <property type="entry name" value="SLIT RELATED LEUCINE-RICH REPEAT NEURONAL PROTEIN"/>
    <property type="match status" value="1"/>
</dbReference>
<dbReference type="InterPro" id="IPR032675">
    <property type="entry name" value="LRR_dom_sf"/>
</dbReference>
<evidence type="ECO:0000313" key="5">
    <source>
        <dbReference type="EnsemblMetazoa" id="XP_016840738"/>
    </source>
</evidence>
<dbReference type="PANTHER" id="PTHR24373:SF275">
    <property type="entry name" value="TIR DOMAIN-CONTAINING PROTEIN"/>
    <property type="match status" value="1"/>
</dbReference>
<reference evidence="5" key="1">
    <citation type="submission" date="2021-01" db="UniProtKB">
        <authorList>
            <consortium name="EnsemblMetazoa"/>
        </authorList>
    </citation>
    <scope>IDENTIFICATION</scope>
</reference>
<dbReference type="OMA" id="NRDSHDP"/>
<dbReference type="SUPFAM" id="SSF52047">
    <property type="entry name" value="RNI-like"/>
    <property type="match status" value="1"/>
</dbReference>
<dbReference type="AlphaFoldDB" id="A0A7M7J3S4"/>
<dbReference type="KEGG" id="nvi:100678642"/>
<dbReference type="SMART" id="SM00365">
    <property type="entry name" value="LRR_SD22"/>
    <property type="match status" value="5"/>
</dbReference>
<gene>
    <name evidence="5" type="primary">100678642</name>
</gene>
<dbReference type="InParanoid" id="A0A7M7J3S4"/>
<dbReference type="Pfam" id="PF13855">
    <property type="entry name" value="LRR_8"/>
    <property type="match status" value="3"/>
</dbReference>
<evidence type="ECO:0000313" key="6">
    <source>
        <dbReference type="Proteomes" id="UP000002358"/>
    </source>
</evidence>
<dbReference type="Proteomes" id="UP000002358">
    <property type="component" value="Chromosome 4"/>
</dbReference>
<dbReference type="InterPro" id="IPR003591">
    <property type="entry name" value="Leu-rich_rpt_typical-subtyp"/>
</dbReference>
<dbReference type="SMART" id="SM00369">
    <property type="entry name" value="LRR_TYP"/>
    <property type="match status" value="8"/>
</dbReference>
<dbReference type="Gene3D" id="3.80.10.10">
    <property type="entry name" value="Ribonuclease Inhibitor"/>
    <property type="match status" value="4"/>
</dbReference>
<dbReference type="OrthoDB" id="676979at2759"/>
<proteinExistence type="predicted"/>
<name>A0A7M7J3S4_NASVI</name>
<organism evidence="5 6">
    <name type="scientific">Nasonia vitripennis</name>
    <name type="common">Parasitic wasp</name>
    <dbReference type="NCBI Taxonomy" id="7425"/>
    <lineage>
        <taxon>Eukaryota</taxon>
        <taxon>Metazoa</taxon>
        <taxon>Ecdysozoa</taxon>
        <taxon>Arthropoda</taxon>
        <taxon>Hexapoda</taxon>
        <taxon>Insecta</taxon>
        <taxon>Pterygota</taxon>
        <taxon>Neoptera</taxon>
        <taxon>Endopterygota</taxon>
        <taxon>Hymenoptera</taxon>
        <taxon>Apocrita</taxon>
        <taxon>Proctotrupomorpha</taxon>
        <taxon>Chalcidoidea</taxon>
        <taxon>Pteromalidae</taxon>
        <taxon>Pteromalinae</taxon>
        <taxon>Nasonia</taxon>
    </lineage>
</organism>
<dbReference type="InterPro" id="IPR050328">
    <property type="entry name" value="Dev_Immune_Receptor"/>
</dbReference>
<feature type="chain" id="PRO_5029706183" evidence="4">
    <location>
        <begin position="17"/>
        <end position="513"/>
    </location>
</feature>
<keyword evidence="1" id="KW-0433">Leucine-rich repeat</keyword>
<evidence type="ECO:0000256" key="1">
    <source>
        <dbReference type="ARBA" id="ARBA00022614"/>
    </source>
</evidence>
<keyword evidence="3" id="KW-0677">Repeat</keyword>
<dbReference type="PROSITE" id="PS51450">
    <property type="entry name" value="LRR"/>
    <property type="match status" value="4"/>
</dbReference>
<evidence type="ECO:0000256" key="2">
    <source>
        <dbReference type="ARBA" id="ARBA00022729"/>
    </source>
</evidence>
<protein>
    <submittedName>
        <fullName evidence="5">Uncharacterized protein</fullName>
    </submittedName>
</protein>
<keyword evidence="2 4" id="KW-0732">Signal</keyword>
<sequence length="513" mass="58640">MFRLISLMLCIGIASALIFDLPPEGPIQFPLRNVQNSISYEYNSNYESNYTSEFHQYFNNNKGYILNLPKLGLPVAPNPYPGFIESKNVVTINLRENGIFRVSPGSFDGVPNMQYLDLSKNRLAFCDFFNYGSCLQMLETLVIEENQLPGDSLYREISKAGCFPHLQHLFIRKNHIQRLNFSLRMSFPSLVSLYLSDNEIDNCAFIRDVPSSLTHLYIERNRISSISTAIIQNLRTLKADGNTIQSICYRNCDRSSIKLLGTTRLETLSLSENKITRIEACAFRDSFSLTSLNLSGNMIETINPSTFTSLRNLVQLRLDNNLLTSVPNLNGNWNLKSLSLRNNRLAEIRWGAFSGVWCQKLQNLQLSGNNIRIIEENSFTDLIELAELDLSNNQLDVLPVGWMQSLRKLSHLDLRRNRFANIYQLSLVVSTSLTQVYLQNNMLDERVKAEIQQYCPFAQIHLESCKLTCSVGSPYAMPPKIYTPGVVNYKFNYTSTQQTKIKSKRHSFNYGKK</sequence>
<dbReference type="SMR" id="A0A7M7J3S4"/>
<dbReference type="EnsemblMetazoa" id="XM_016985249">
    <property type="protein sequence ID" value="XP_016840738"/>
    <property type="gene ID" value="LOC100678642"/>
</dbReference>
<accession>A0A7M7J3S4</accession>
<evidence type="ECO:0000256" key="4">
    <source>
        <dbReference type="SAM" id="SignalP"/>
    </source>
</evidence>
<keyword evidence="6" id="KW-1185">Reference proteome</keyword>